<dbReference type="EMBL" id="CP034235">
    <property type="protein sequence ID" value="QGR00308.1"/>
    <property type="molecule type" value="Genomic_DNA"/>
</dbReference>
<reference evidence="2" key="1">
    <citation type="submission" date="2018-11" db="EMBL/GenBank/DDBJ databases">
        <title>Complete genome sequence of Paenibacillus sp. ML311-T8.</title>
        <authorList>
            <person name="Nam Y.-D."/>
            <person name="Kang J."/>
            <person name="Chung W.-H."/>
            <person name="Park Y.S."/>
        </authorList>
    </citation>
    <scope>NUCLEOTIDE SEQUENCE [LARGE SCALE GENOMIC DNA]</scope>
    <source>
        <strain evidence="2">ML311-T8</strain>
    </source>
</reference>
<keyword evidence="2" id="KW-1185">Reference proteome</keyword>
<protein>
    <recommendedName>
        <fullName evidence="3">Tetratricopeptide repeat protein</fullName>
    </recommendedName>
</protein>
<sequence>MATDSKHKKQFEEAKKLHYKGVDGDKNAVKSANQHLSKLREAEPGNALIEAYYGSSLVLIARDSVKPLEKADKAQEGFDTLNRAINSDPNDKEIRLLRANVCLRLPESFFHCLQTAIEDFTFLLDRYEENASYLTQKQVREVIQNLSTAYQNAGKPDKANAVLQRLSQITFREEGKH</sequence>
<evidence type="ECO:0008006" key="3">
    <source>
        <dbReference type="Google" id="ProtNLM"/>
    </source>
</evidence>
<gene>
    <name evidence="1" type="ORF">EHS13_29745</name>
</gene>
<organism evidence="1 2">
    <name type="scientific">Paenibacillus psychroresistens</name>
    <dbReference type="NCBI Taxonomy" id="1778678"/>
    <lineage>
        <taxon>Bacteria</taxon>
        <taxon>Bacillati</taxon>
        <taxon>Bacillota</taxon>
        <taxon>Bacilli</taxon>
        <taxon>Bacillales</taxon>
        <taxon>Paenibacillaceae</taxon>
        <taxon>Paenibacillus</taxon>
    </lineage>
</organism>
<dbReference type="AlphaFoldDB" id="A0A6B8RWQ7"/>
<dbReference type="OrthoDB" id="1807878at2"/>
<accession>A0A6B8RWQ7</accession>
<name>A0A6B8RWQ7_9BACL</name>
<proteinExistence type="predicted"/>
<evidence type="ECO:0000313" key="1">
    <source>
        <dbReference type="EMBL" id="QGR00308.1"/>
    </source>
</evidence>
<dbReference type="Gene3D" id="1.25.40.10">
    <property type="entry name" value="Tetratricopeptide repeat domain"/>
    <property type="match status" value="1"/>
</dbReference>
<dbReference type="InterPro" id="IPR011990">
    <property type="entry name" value="TPR-like_helical_dom_sf"/>
</dbReference>
<evidence type="ECO:0000313" key="2">
    <source>
        <dbReference type="Proteomes" id="UP000426246"/>
    </source>
</evidence>
<dbReference type="Proteomes" id="UP000426246">
    <property type="component" value="Chromosome"/>
</dbReference>
<dbReference type="KEGG" id="ppsc:EHS13_29745"/>
<dbReference type="SUPFAM" id="SSF48452">
    <property type="entry name" value="TPR-like"/>
    <property type="match status" value="1"/>
</dbReference>